<accession>A0ABR3XJI0</accession>
<evidence type="ECO:0000313" key="5">
    <source>
        <dbReference type="Proteomes" id="UP001583193"/>
    </source>
</evidence>
<dbReference type="Pfam" id="PF05368">
    <property type="entry name" value="NmrA"/>
    <property type="match status" value="1"/>
</dbReference>
<sequence length="305" mass="33005">MASHLKNILVIGASGSVGRIILDAFIKLPRFNVSILSRSSSNATVPAGFTVYKSDYSEADLVTVFKDQDVIISVVGIGGFSEQKKFIDAAVSAGVKRFIPSEFSGNTLSPTVLQLLPVFVPKKEVLDYLKEKEASGLTWTAIWPALLLDWGLASGLSGYDFATRTATIWDDGNTVFTLTNSGQLGRAVVAVLERPDQTANKNLYIASVETSQNEILAALEEATGTKWTVRNTTTDKEVSESFKKLEKGDYSGLYTLGLATSFGKMPGLRANYVRDEDLANELLGLKMESVKETVARVVSKSSKSP</sequence>
<dbReference type="Gene3D" id="3.90.25.10">
    <property type="entry name" value="UDP-galactose 4-epimerase, domain 1"/>
    <property type="match status" value="1"/>
</dbReference>
<dbReference type="EMBL" id="JAVDPF010000016">
    <property type="protein sequence ID" value="KAL1876130.1"/>
    <property type="molecule type" value="Genomic_DNA"/>
</dbReference>
<keyword evidence="1" id="KW-0521">NADP</keyword>
<evidence type="ECO:0000313" key="4">
    <source>
        <dbReference type="EMBL" id="KAL1876130.1"/>
    </source>
</evidence>
<feature type="domain" description="NmrA-like" evidence="3">
    <location>
        <begin position="6"/>
        <end position="228"/>
    </location>
</feature>
<evidence type="ECO:0000256" key="1">
    <source>
        <dbReference type="ARBA" id="ARBA00022857"/>
    </source>
</evidence>
<dbReference type="InterPro" id="IPR008030">
    <property type="entry name" value="NmrA-like"/>
</dbReference>
<dbReference type="Proteomes" id="UP001583193">
    <property type="component" value="Unassembled WGS sequence"/>
</dbReference>
<name>A0ABR3XJI0_9EURO</name>
<evidence type="ECO:0000256" key="2">
    <source>
        <dbReference type="ARBA" id="ARBA00023002"/>
    </source>
</evidence>
<dbReference type="InterPro" id="IPR036291">
    <property type="entry name" value="NAD(P)-bd_dom_sf"/>
</dbReference>
<dbReference type="PANTHER" id="PTHR47706:SF9">
    <property type="entry name" value="NMRA-LIKE DOMAIN-CONTAINING PROTEIN-RELATED"/>
    <property type="match status" value="1"/>
</dbReference>
<dbReference type="InterPro" id="IPR051609">
    <property type="entry name" value="NmrA/Isoflavone_reductase-like"/>
</dbReference>
<dbReference type="PANTHER" id="PTHR47706">
    <property type="entry name" value="NMRA-LIKE FAMILY PROTEIN"/>
    <property type="match status" value="1"/>
</dbReference>
<evidence type="ECO:0000259" key="3">
    <source>
        <dbReference type="Pfam" id="PF05368"/>
    </source>
</evidence>
<protein>
    <recommendedName>
        <fullName evidence="3">NmrA-like domain-containing protein</fullName>
    </recommendedName>
</protein>
<proteinExistence type="predicted"/>
<dbReference type="CDD" id="cd05259">
    <property type="entry name" value="PCBER_SDR_a"/>
    <property type="match status" value="1"/>
</dbReference>
<dbReference type="SUPFAM" id="SSF51735">
    <property type="entry name" value="NAD(P)-binding Rossmann-fold domains"/>
    <property type="match status" value="1"/>
</dbReference>
<comment type="caution">
    <text evidence="4">The sequence shown here is derived from an EMBL/GenBank/DDBJ whole genome shotgun (WGS) entry which is preliminary data.</text>
</comment>
<keyword evidence="2" id="KW-0560">Oxidoreductase</keyword>
<dbReference type="InterPro" id="IPR045312">
    <property type="entry name" value="PCBER-like"/>
</dbReference>
<gene>
    <name evidence="4" type="ORF">Plec18167_005393</name>
</gene>
<reference evidence="4 5" key="1">
    <citation type="journal article" date="2024" name="IMA Fungus">
        <title>IMA Genome - F19 : A genome assembly and annotation guide to empower mycologists, including annotated draft genome sequences of Ceratocystis pirilliformis, Diaporthe australafricana, Fusarium ophioides, Paecilomyces lecythidis, and Sporothrix stenoceras.</title>
        <authorList>
            <person name="Aylward J."/>
            <person name="Wilson A.M."/>
            <person name="Visagie C.M."/>
            <person name="Spraker J."/>
            <person name="Barnes I."/>
            <person name="Buitendag C."/>
            <person name="Ceriani C."/>
            <person name="Del Mar Angel L."/>
            <person name="du Plessis D."/>
            <person name="Fuchs T."/>
            <person name="Gasser K."/>
            <person name="Kramer D."/>
            <person name="Li W."/>
            <person name="Munsamy K."/>
            <person name="Piso A."/>
            <person name="Price J.L."/>
            <person name="Sonnekus B."/>
            <person name="Thomas C."/>
            <person name="van der Nest A."/>
            <person name="van Dijk A."/>
            <person name="van Heerden A."/>
            <person name="van Vuuren N."/>
            <person name="Yilmaz N."/>
            <person name="Duong T.A."/>
            <person name="van der Merwe N.A."/>
            <person name="Wingfield M.J."/>
            <person name="Wingfield B.D."/>
        </authorList>
    </citation>
    <scope>NUCLEOTIDE SEQUENCE [LARGE SCALE GENOMIC DNA]</scope>
    <source>
        <strain evidence="4 5">CMW 18167</strain>
    </source>
</reference>
<keyword evidence="5" id="KW-1185">Reference proteome</keyword>
<dbReference type="Gene3D" id="3.40.50.720">
    <property type="entry name" value="NAD(P)-binding Rossmann-like Domain"/>
    <property type="match status" value="1"/>
</dbReference>
<organism evidence="4 5">
    <name type="scientific">Paecilomyces lecythidis</name>
    <dbReference type="NCBI Taxonomy" id="3004212"/>
    <lineage>
        <taxon>Eukaryota</taxon>
        <taxon>Fungi</taxon>
        <taxon>Dikarya</taxon>
        <taxon>Ascomycota</taxon>
        <taxon>Pezizomycotina</taxon>
        <taxon>Eurotiomycetes</taxon>
        <taxon>Eurotiomycetidae</taxon>
        <taxon>Eurotiales</taxon>
        <taxon>Thermoascaceae</taxon>
        <taxon>Paecilomyces</taxon>
    </lineage>
</organism>